<comment type="similarity">
    <text evidence="2 5">Belongs to the pseudouridine synthase TruB family. Type 1 subfamily.</text>
</comment>
<dbReference type="InterPro" id="IPR015947">
    <property type="entry name" value="PUA-like_sf"/>
</dbReference>
<dbReference type="InterPro" id="IPR014780">
    <property type="entry name" value="tRNA_psdUridine_synth_TruB"/>
</dbReference>
<dbReference type="InterPro" id="IPR002501">
    <property type="entry name" value="PsdUridine_synth_N"/>
</dbReference>
<comment type="catalytic activity">
    <reaction evidence="1 5">
        <text>uridine(55) in tRNA = pseudouridine(55) in tRNA</text>
        <dbReference type="Rhea" id="RHEA:42532"/>
        <dbReference type="Rhea" id="RHEA-COMP:10101"/>
        <dbReference type="Rhea" id="RHEA-COMP:10102"/>
        <dbReference type="ChEBI" id="CHEBI:65314"/>
        <dbReference type="ChEBI" id="CHEBI:65315"/>
        <dbReference type="EC" id="5.4.99.25"/>
    </reaction>
</comment>
<dbReference type="EMBL" id="CAJZ01000053">
    <property type="protein sequence ID" value="CCI83138.1"/>
    <property type="molecule type" value="Genomic_DNA"/>
</dbReference>
<proteinExistence type="inferred from homology"/>
<name>I7IWP6_9CORY</name>
<dbReference type="Pfam" id="PF16198">
    <property type="entry name" value="TruB_C_2"/>
    <property type="match status" value="1"/>
</dbReference>
<dbReference type="InterPro" id="IPR015225">
    <property type="entry name" value="tRNA_psdUridine_synth_fam2_C"/>
</dbReference>
<feature type="active site" description="Nucleophile" evidence="5">
    <location>
        <position position="111"/>
    </location>
</feature>
<comment type="caution">
    <text evidence="10">The sequence shown here is derived from an EMBL/GenBank/DDBJ whole genome shotgun (WGS) entry which is preliminary data.</text>
</comment>
<evidence type="ECO:0000259" key="7">
    <source>
        <dbReference type="Pfam" id="PF01509"/>
    </source>
</evidence>
<dbReference type="CDD" id="cd02573">
    <property type="entry name" value="PseudoU_synth_EcTruB"/>
    <property type="match status" value="1"/>
</dbReference>
<feature type="compositionally biased region" description="Basic and acidic residues" evidence="6">
    <location>
        <begin position="1"/>
        <end position="10"/>
    </location>
</feature>
<evidence type="ECO:0000259" key="8">
    <source>
        <dbReference type="Pfam" id="PF09142"/>
    </source>
</evidence>
<dbReference type="SUPFAM" id="SSF88697">
    <property type="entry name" value="PUA domain-like"/>
    <property type="match status" value="1"/>
</dbReference>
<feature type="domain" description="Pseudouridine synthase II N-terminal" evidence="7">
    <location>
        <begin position="96"/>
        <end position="251"/>
    </location>
</feature>
<feature type="domain" description="tRNA pseudouridine synthase II TruB subfamily 2 C-terminal" evidence="8">
    <location>
        <begin position="310"/>
        <end position="365"/>
    </location>
</feature>
<evidence type="ECO:0000256" key="4">
    <source>
        <dbReference type="ARBA" id="ARBA00023235"/>
    </source>
</evidence>
<feature type="region of interest" description="Disordered" evidence="6">
    <location>
        <begin position="1"/>
        <end position="22"/>
    </location>
</feature>
<dbReference type="SUPFAM" id="SSF55120">
    <property type="entry name" value="Pseudouridine synthase"/>
    <property type="match status" value="1"/>
</dbReference>
<dbReference type="PANTHER" id="PTHR13767">
    <property type="entry name" value="TRNA-PSEUDOURIDINE SYNTHASE"/>
    <property type="match status" value="1"/>
</dbReference>
<dbReference type="GO" id="GO:0003723">
    <property type="term" value="F:RNA binding"/>
    <property type="evidence" value="ECO:0007669"/>
    <property type="project" value="InterPro"/>
</dbReference>
<dbReference type="GO" id="GO:0031119">
    <property type="term" value="P:tRNA pseudouridine synthesis"/>
    <property type="evidence" value="ECO:0007669"/>
    <property type="project" value="UniProtKB-UniRule"/>
</dbReference>
<dbReference type="InterPro" id="IPR036974">
    <property type="entry name" value="PUA_sf"/>
</dbReference>
<sequence length="379" mass="40316">MRIEDDHDARQAPAAGLGDRPGDEVLVAAVQPVEHPDRHHRAGQPGGNLCQSVPNIHAAILRHRLGRMLDPLGTSGLVVVDKPKWLTSHDVVARLRKAFHTRSVGHAGTLDPMATGVLVVGVERGTKFLAHLVAATKSYTATIRLGVSTETDDTEGEPIAAADPADVAALDLAAVDAAAEEFRGTFDQVPAKYSALKIGGRSAHELLRRGREVDLPARRVTISRLELSDARPGDGVVDVDAEVSCSTGTYIRALARDLGNRLGVGGHLTALRRTSVGAFGLDDAIPLAELEEAERPRLSLSIDEALTRCYPTLEITEEEGDMLATGKWLEPRGVKGTRAAVTPSGRAVALVKESGKRLASTFVARPVTLMKPSGKNGRK</sequence>
<keyword evidence="4 5" id="KW-0413">Isomerase</keyword>
<evidence type="ECO:0000256" key="2">
    <source>
        <dbReference type="ARBA" id="ARBA00005642"/>
    </source>
</evidence>
<dbReference type="Proteomes" id="UP000011016">
    <property type="component" value="Unassembled WGS sequence"/>
</dbReference>
<comment type="function">
    <text evidence="5">Responsible for synthesis of pseudouridine from uracil-55 in the psi GC loop of transfer RNAs.</text>
</comment>
<evidence type="ECO:0000256" key="6">
    <source>
        <dbReference type="SAM" id="MobiDB-lite"/>
    </source>
</evidence>
<protein>
    <recommendedName>
        <fullName evidence="5">tRNA pseudouridine synthase B</fullName>
        <ecNumber evidence="5">5.4.99.25</ecNumber>
    </recommendedName>
    <alternativeName>
        <fullName evidence="5">tRNA pseudouridine(55) synthase</fullName>
        <shortName evidence="5">Psi55 synthase</shortName>
    </alternativeName>
    <alternativeName>
        <fullName evidence="5">tRNA pseudouridylate synthase</fullName>
    </alternativeName>
    <alternativeName>
        <fullName evidence="5">tRNA-uridine isomerase</fullName>
    </alternativeName>
</protein>
<dbReference type="Pfam" id="PF01509">
    <property type="entry name" value="TruB_N"/>
    <property type="match status" value="1"/>
</dbReference>
<evidence type="ECO:0000256" key="1">
    <source>
        <dbReference type="ARBA" id="ARBA00000385"/>
    </source>
</evidence>
<evidence type="ECO:0000313" key="10">
    <source>
        <dbReference type="EMBL" id="CCI83138.1"/>
    </source>
</evidence>
<evidence type="ECO:0000313" key="11">
    <source>
        <dbReference type="Proteomes" id="UP000011016"/>
    </source>
</evidence>
<accession>I7IWP6</accession>
<reference evidence="10 11" key="1">
    <citation type="journal article" date="2012" name="J. Bacteriol.">
        <title>Draft Genome Sequence of Turicella otitidis ATCC 51513, Isolated from Middle Ear Fluid from a Child with Otitis Media.</title>
        <authorList>
            <person name="Brinkrolf K."/>
            <person name="Schneider J."/>
            <person name="Knecht M."/>
            <person name="Ruckert C."/>
            <person name="Tauch A."/>
        </authorList>
    </citation>
    <scope>NUCLEOTIDE SEQUENCE [LARGE SCALE GENOMIC DNA]</scope>
    <source>
        <strain evidence="10 11">ATCC 51513</strain>
    </source>
</reference>
<dbReference type="Pfam" id="PF09142">
    <property type="entry name" value="TruB_C"/>
    <property type="match status" value="1"/>
</dbReference>
<dbReference type="Gene3D" id="2.30.130.10">
    <property type="entry name" value="PUA domain"/>
    <property type="match status" value="1"/>
</dbReference>
<organism evidence="10 11">
    <name type="scientific">Corynebacterium otitidis ATCC 51513</name>
    <dbReference type="NCBI Taxonomy" id="883169"/>
    <lineage>
        <taxon>Bacteria</taxon>
        <taxon>Bacillati</taxon>
        <taxon>Actinomycetota</taxon>
        <taxon>Actinomycetes</taxon>
        <taxon>Mycobacteriales</taxon>
        <taxon>Corynebacteriaceae</taxon>
        <taxon>Corynebacterium</taxon>
    </lineage>
</organism>
<dbReference type="GO" id="GO:1990481">
    <property type="term" value="P:mRNA pseudouridine synthesis"/>
    <property type="evidence" value="ECO:0007669"/>
    <property type="project" value="TreeGrafter"/>
</dbReference>
<evidence type="ECO:0000256" key="5">
    <source>
        <dbReference type="HAMAP-Rule" id="MF_01080"/>
    </source>
</evidence>
<feature type="domain" description="tRNA pseudouridylate synthase B C-terminal" evidence="9">
    <location>
        <begin position="252"/>
        <end position="293"/>
    </location>
</feature>
<dbReference type="PANTHER" id="PTHR13767:SF2">
    <property type="entry name" value="PSEUDOURIDYLATE SYNTHASE TRUB1"/>
    <property type="match status" value="1"/>
</dbReference>
<dbReference type="GO" id="GO:0160148">
    <property type="term" value="F:tRNA pseudouridine(55) synthase activity"/>
    <property type="evidence" value="ECO:0007669"/>
    <property type="project" value="UniProtKB-EC"/>
</dbReference>
<dbReference type="InterPro" id="IPR032819">
    <property type="entry name" value="TruB_C"/>
</dbReference>
<dbReference type="NCBIfam" id="TIGR00431">
    <property type="entry name" value="TruB"/>
    <property type="match status" value="1"/>
</dbReference>
<gene>
    <name evidence="5 10" type="primary">truB</name>
    <name evidence="10" type="ORF">BN46_0390</name>
</gene>
<keyword evidence="3 5" id="KW-0819">tRNA processing</keyword>
<dbReference type="Gene3D" id="3.30.2350.10">
    <property type="entry name" value="Pseudouridine synthase"/>
    <property type="match status" value="1"/>
</dbReference>
<dbReference type="HAMAP" id="MF_01080">
    <property type="entry name" value="TruB_bact"/>
    <property type="match status" value="1"/>
</dbReference>
<dbReference type="InterPro" id="IPR020103">
    <property type="entry name" value="PsdUridine_synth_cat_dom_sf"/>
</dbReference>
<dbReference type="AlphaFoldDB" id="I7IWP6"/>
<evidence type="ECO:0000259" key="9">
    <source>
        <dbReference type="Pfam" id="PF16198"/>
    </source>
</evidence>
<evidence type="ECO:0000256" key="3">
    <source>
        <dbReference type="ARBA" id="ARBA00022694"/>
    </source>
</evidence>
<dbReference type="EC" id="5.4.99.25" evidence="5"/>